<name>A0A1I6MS25_9BACT</name>
<organism evidence="9 10">
    <name type="scientific">Granulicella pectinivorans</name>
    <dbReference type="NCBI Taxonomy" id="474950"/>
    <lineage>
        <taxon>Bacteria</taxon>
        <taxon>Pseudomonadati</taxon>
        <taxon>Acidobacteriota</taxon>
        <taxon>Terriglobia</taxon>
        <taxon>Terriglobales</taxon>
        <taxon>Acidobacteriaceae</taxon>
        <taxon>Granulicella</taxon>
    </lineage>
</organism>
<accession>A0A1I6MS25</accession>
<keyword evidence="10" id="KW-1185">Reference proteome</keyword>
<dbReference type="STRING" id="474950.SAMN05421771_3497"/>
<keyword evidence="3" id="KW-0479">Metal-binding</keyword>
<dbReference type="InterPro" id="IPR029058">
    <property type="entry name" value="AB_hydrolase_fold"/>
</dbReference>
<dbReference type="Pfam" id="PF07519">
    <property type="entry name" value="Tannase"/>
    <property type="match status" value="2"/>
</dbReference>
<evidence type="ECO:0000256" key="1">
    <source>
        <dbReference type="ARBA" id="ARBA00006249"/>
    </source>
</evidence>
<keyword evidence="2" id="KW-0719">Serine esterase</keyword>
<evidence type="ECO:0000256" key="5">
    <source>
        <dbReference type="ARBA" id="ARBA00022801"/>
    </source>
</evidence>
<protein>
    <submittedName>
        <fullName evidence="9">Feruloyl esterase</fullName>
    </submittedName>
</protein>
<dbReference type="InterPro" id="IPR011118">
    <property type="entry name" value="Tannase/feruloyl_esterase"/>
</dbReference>
<dbReference type="Gene3D" id="3.40.50.1820">
    <property type="entry name" value="alpha/beta hydrolase"/>
    <property type="match status" value="1"/>
</dbReference>
<evidence type="ECO:0000313" key="10">
    <source>
        <dbReference type="Proteomes" id="UP000199024"/>
    </source>
</evidence>
<keyword evidence="4 8" id="KW-0732">Signal</keyword>
<dbReference type="RefSeq" id="WP_089841089.1">
    <property type="nucleotide sequence ID" value="NZ_FOZL01000001.1"/>
</dbReference>
<dbReference type="PANTHER" id="PTHR33938:SF15">
    <property type="entry name" value="FERULOYL ESTERASE B-RELATED"/>
    <property type="match status" value="1"/>
</dbReference>
<feature type="signal peptide" evidence="8">
    <location>
        <begin position="1"/>
        <end position="30"/>
    </location>
</feature>
<evidence type="ECO:0000256" key="6">
    <source>
        <dbReference type="ARBA" id="ARBA00022837"/>
    </source>
</evidence>
<evidence type="ECO:0000256" key="7">
    <source>
        <dbReference type="ARBA" id="ARBA00023157"/>
    </source>
</evidence>
<dbReference type="OrthoDB" id="176867at2"/>
<dbReference type="AlphaFoldDB" id="A0A1I6MS25"/>
<dbReference type="PANTHER" id="PTHR33938">
    <property type="entry name" value="FERULOYL ESTERASE B-RELATED"/>
    <property type="match status" value="1"/>
</dbReference>
<dbReference type="Proteomes" id="UP000199024">
    <property type="component" value="Unassembled WGS sequence"/>
</dbReference>
<keyword evidence="5" id="KW-0378">Hydrolase</keyword>
<proteinExistence type="inferred from homology"/>
<dbReference type="SUPFAM" id="SSF53474">
    <property type="entry name" value="alpha/beta-Hydrolases"/>
    <property type="match status" value="1"/>
</dbReference>
<gene>
    <name evidence="9" type="ORF">SAMN05421771_3497</name>
</gene>
<dbReference type="EMBL" id="FOZL01000001">
    <property type="protein sequence ID" value="SFS18553.1"/>
    <property type="molecule type" value="Genomic_DNA"/>
</dbReference>
<evidence type="ECO:0000256" key="2">
    <source>
        <dbReference type="ARBA" id="ARBA00022487"/>
    </source>
</evidence>
<evidence type="ECO:0000256" key="3">
    <source>
        <dbReference type="ARBA" id="ARBA00022723"/>
    </source>
</evidence>
<dbReference type="GO" id="GO:0052689">
    <property type="term" value="F:carboxylic ester hydrolase activity"/>
    <property type="evidence" value="ECO:0007669"/>
    <property type="project" value="UniProtKB-KW"/>
</dbReference>
<feature type="chain" id="PRO_5011779852" evidence="8">
    <location>
        <begin position="31"/>
        <end position="496"/>
    </location>
</feature>
<evidence type="ECO:0000313" key="9">
    <source>
        <dbReference type="EMBL" id="SFS18553.1"/>
    </source>
</evidence>
<dbReference type="GO" id="GO:0046872">
    <property type="term" value="F:metal ion binding"/>
    <property type="evidence" value="ECO:0007669"/>
    <property type="project" value="UniProtKB-KW"/>
</dbReference>
<evidence type="ECO:0000256" key="8">
    <source>
        <dbReference type="SAM" id="SignalP"/>
    </source>
</evidence>
<keyword evidence="7" id="KW-1015">Disulfide bond</keyword>
<reference evidence="9 10" key="1">
    <citation type="submission" date="2016-10" db="EMBL/GenBank/DDBJ databases">
        <authorList>
            <person name="de Groot N.N."/>
        </authorList>
    </citation>
    <scope>NUCLEOTIDE SEQUENCE [LARGE SCALE GENOMIC DNA]</scope>
    <source>
        <strain evidence="9 10">DSM 21001</strain>
    </source>
</reference>
<sequence>MVIVGARIGEVRMRLLMAVMLVGLSLPAVAEDCAQLKTMKGVTVAEVVNAGSFTPEGAKAIDGLPAFCRVAATLDPSGDSAIRVEVWLPLTGWNERFEGTGNGGLAGRISYGGLVSGVKEGYAVANTDMGMGVPEGKDAGVFVGRPERWKDWGWRSTHAMTVFAKEVVKMFYGRVEKKDYFVGCSTGGEQALMEAQRFPDDYDGIVGGAPAHNRTGVHESILWNFAAVEAPGAYLPAEKLKLLNDAVVKACDLNDGVKDGLIGDPRRCGFDPGLLACQDGDGDRCLTAAQVAAVKKIYAGPKDPRNGRQVYPGLERGSEFAWGSLGPKPPAGKAPYAPFFEWVFGADWNWKSFDYGKDVDVVQSKLATTLNATDPNLDTFLGKGHKLVLYHGWADQIVPPEETIAYFDAVRRRRSVDEGARLFLLAGVQHCSGGPGPSGIDPLAAVVRWVELGQPPSSLKATGNGMTRMVCPYPVEAKFVGTGDAKDGPYACSVRK</sequence>
<keyword evidence="6" id="KW-0106">Calcium</keyword>
<comment type="similarity">
    <text evidence="1">Belongs to the tannase family.</text>
</comment>
<evidence type="ECO:0000256" key="4">
    <source>
        <dbReference type="ARBA" id="ARBA00022729"/>
    </source>
</evidence>